<gene>
    <name evidence="1" type="ORF">EDB81DRAFT_899085</name>
</gene>
<proteinExistence type="predicted"/>
<sequence length="304" mass="33765">MKQIIALAEHGGYFLGGPGYRYAHNVPDWFRQIISTTPEVCCVAFGPGDAAVVTYLDGWSGRVQLVMKNISSMPGLAAWLLDRDDRGRFKGDLRRLEVSFGQDGSYWASDGQTHIHHELPEKLEQDLRTLQTEAGPWNDSPRFIGLGAEGNYILVTGHGAVSSRLGAYPHVFHALNAIASAPTGLTAIQGICLSHFQEASVVQWVEGSLQGYNLSPELVRDIEQVNHQVSCAQAAQAMAQERLRQDIFQAQAMQQTRFAHEEAAVTQMYHKMMECQQWNAKMSARAGGATWVEADEYGRPRRTY</sequence>
<evidence type="ECO:0000313" key="2">
    <source>
        <dbReference type="Proteomes" id="UP000738349"/>
    </source>
</evidence>
<dbReference type="EMBL" id="JAGMUV010000010">
    <property type="protein sequence ID" value="KAH7141789.1"/>
    <property type="molecule type" value="Genomic_DNA"/>
</dbReference>
<organism evidence="1 2">
    <name type="scientific">Dactylonectria macrodidyma</name>
    <dbReference type="NCBI Taxonomy" id="307937"/>
    <lineage>
        <taxon>Eukaryota</taxon>
        <taxon>Fungi</taxon>
        <taxon>Dikarya</taxon>
        <taxon>Ascomycota</taxon>
        <taxon>Pezizomycotina</taxon>
        <taxon>Sordariomycetes</taxon>
        <taxon>Hypocreomycetidae</taxon>
        <taxon>Hypocreales</taxon>
        <taxon>Nectriaceae</taxon>
        <taxon>Dactylonectria</taxon>
    </lineage>
</organism>
<protein>
    <submittedName>
        <fullName evidence="1">Uncharacterized protein</fullName>
    </submittedName>
</protein>
<accession>A0A9P9IZM0</accession>
<reference evidence="1" key="1">
    <citation type="journal article" date="2021" name="Nat. Commun.">
        <title>Genetic determinants of endophytism in the Arabidopsis root mycobiome.</title>
        <authorList>
            <person name="Mesny F."/>
            <person name="Miyauchi S."/>
            <person name="Thiergart T."/>
            <person name="Pickel B."/>
            <person name="Atanasova L."/>
            <person name="Karlsson M."/>
            <person name="Huettel B."/>
            <person name="Barry K.W."/>
            <person name="Haridas S."/>
            <person name="Chen C."/>
            <person name="Bauer D."/>
            <person name="Andreopoulos W."/>
            <person name="Pangilinan J."/>
            <person name="LaButti K."/>
            <person name="Riley R."/>
            <person name="Lipzen A."/>
            <person name="Clum A."/>
            <person name="Drula E."/>
            <person name="Henrissat B."/>
            <person name="Kohler A."/>
            <person name="Grigoriev I.V."/>
            <person name="Martin F.M."/>
            <person name="Hacquard S."/>
        </authorList>
    </citation>
    <scope>NUCLEOTIDE SEQUENCE</scope>
    <source>
        <strain evidence="1">MPI-CAGE-AT-0147</strain>
    </source>
</reference>
<dbReference type="AlphaFoldDB" id="A0A9P9IZM0"/>
<evidence type="ECO:0000313" key="1">
    <source>
        <dbReference type="EMBL" id="KAH7141789.1"/>
    </source>
</evidence>
<comment type="caution">
    <text evidence="1">The sequence shown here is derived from an EMBL/GenBank/DDBJ whole genome shotgun (WGS) entry which is preliminary data.</text>
</comment>
<name>A0A9P9IZM0_9HYPO</name>
<dbReference type="Proteomes" id="UP000738349">
    <property type="component" value="Unassembled WGS sequence"/>
</dbReference>
<keyword evidence="2" id="KW-1185">Reference proteome</keyword>
<dbReference type="OrthoDB" id="5149635at2759"/>